<feature type="transmembrane region" description="Helical" evidence="1">
    <location>
        <begin position="233"/>
        <end position="253"/>
    </location>
</feature>
<protein>
    <submittedName>
        <fullName evidence="3">PREDICTED: transmembrane</fullName>
    </submittedName>
</protein>
<accession>A0A5E4E595</accession>
<evidence type="ECO:0000313" key="2">
    <source>
        <dbReference type="EMBL" id="KAI5320444.1"/>
    </source>
</evidence>
<dbReference type="EMBL" id="JAJFAZ020000007">
    <property type="protein sequence ID" value="KAI5320444.1"/>
    <property type="molecule type" value="Genomic_DNA"/>
</dbReference>
<reference evidence="3" key="1">
    <citation type="submission" date="2019-07" db="EMBL/GenBank/DDBJ databases">
        <authorList>
            <person name="Alioto T."/>
            <person name="Alioto T."/>
            <person name="Gomez Garrido J."/>
        </authorList>
    </citation>
    <scope>NUCLEOTIDE SEQUENCE</scope>
</reference>
<name>A0A5E4E595_PRUDU</name>
<dbReference type="EMBL" id="CABIKO010000002">
    <property type="protein sequence ID" value="VVA10582.1"/>
    <property type="molecule type" value="Genomic_DNA"/>
</dbReference>
<feature type="transmembrane region" description="Helical" evidence="1">
    <location>
        <begin position="38"/>
        <end position="57"/>
    </location>
</feature>
<gene>
    <name evidence="3" type="ORF">ALMOND_2B021802</name>
    <name evidence="2" type="ORF">L3X38_040152</name>
</gene>
<feature type="transmembrane region" description="Helical" evidence="1">
    <location>
        <begin position="176"/>
        <end position="199"/>
    </location>
</feature>
<dbReference type="AlphaFoldDB" id="A0A5E4E595"/>
<evidence type="ECO:0000313" key="4">
    <source>
        <dbReference type="Proteomes" id="UP000327085"/>
    </source>
</evidence>
<dbReference type="InParanoid" id="A0A5E4E595"/>
<evidence type="ECO:0000313" key="3">
    <source>
        <dbReference type="EMBL" id="VVA10582.1"/>
    </source>
</evidence>
<evidence type="ECO:0000256" key="1">
    <source>
        <dbReference type="SAM" id="Phobius"/>
    </source>
</evidence>
<keyword evidence="1" id="KW-0472">Membrane</keyword>
<feature type="transmembrane region" description="Helical" evidence="1">
    <location>
        <begin position="265"/>
        <end position="289"/>
    </location>
</feature>
<dbReference type="Proteomes" id="UP001054821">
    <property type="component" value="Chromosome 7"/>
</dbReference>
<reference evidence="2 5" key="3">
    <citation type="journal article" date="2022" name="G3 (Bethesda)">
        <title>Whole-genome sequence and methylome profiling of the almond [Prunus dulcis (Mill.) D.A. Webb] cultivar 'Nonpareil'.</title>
        <authorList>
            <person name="D'Amico-Willman K.M."/>
            <person name="Ouma W.Z."/>
            <person name="Meulia T."/>
            <person name="Sideli G.M."/>
            <person name="Gradziel T.M."/>
            <person name="Fresnedo-Ramirez J."/>
        </authorList>
    </citation>
    <scope>NUCLEOTIDE SEQUENCE [LARGE SCALE GENOMIC DNA]</scope>
    <source>
        <strain evidence="2">Clone GOH B32 T37-40</strain>
    </source>
</reference>
<dbReference type="PANTHER" id="PTHR33133:SF9">
    <property type="entry name" value="SOLUTE CARRIER FAMILY 40 PROTEIN"/>
    <property type="match status" value="1"/>
</dbReference>
<dbReference type="OMA" id="ICMWEIP"/>
<keyword evidence="1" id="KW-1133">Transmembrane helix</keyword>
<dbReference type="Gramene" id="VVA10582">
    <property type="protein sequence ID" value="VVA10582"/>
    <property type="gene ID" value="Prudul26B021802"/>
</dbReference>
<evidence type="ECO:0000313" key="5">
    <source>
        <dbReference type="Proteomes" id="UP001054821"/>
    </source>
</evidence>
<proteinExistence type="predicted"/>
<organism evidence="3 4">
    <name type="scientific">Prunus dulcis</name>
    <name type="common">Almond</name>
    <name type="synonym">Amygdalus dulcis</name>
    <dbReference type="NCBI Taxonomy" id="3755"/>
    <lineage>
        <taxon>Eukaryota</taxon>
        <taxon>Viridiplantae</taxon>
        <taxon>Streptophyta</taxon>
        <taxon>Embryophyta</taxon>
        <taxon>Tracheophyta</taxon>
        <taxon>Spermatophyta</taxon>
        <taxon>Magnoliopsida</taxon>
        <taxon>eudicotyledons</taxon>
        <taxon>Gunneridae</taxon>
        <taxon>Pentapetalae</taxon>
        <taxon>rosids</taxon>
        <taxon>fabids</taxon>
        <taxon>Rosales</taxon>
        <taxon>Rosaceae</taxon>
        <taxon>Amygdaloideae</taxon>
        <taxon>Amygdaleae</taxon>
        <taxon>Prunus</taxon>
    </lineage>
</organism>
<feature type="transmembrane region" description="Helical" evidence="1">
    <location>
        <begin position="145"/>
        <end position="170"/>
    </location>
</feature>
<reference evidence="4" key="2">
    <citation type="journal article" date="2020" name="Plant J.">
        <title>Transposons played a major role in the diversification between the closely related almond and peach genomes: results from the almond genome sequence.</title>
        <authorList>
            <person name="Alioto T."/>
            <person name="Alexiou K.G."/>
            <person name="Bardil A."/>
            <person name="Barteri F."/>
            <person name="Castanera R."/>
            <person name="Cruz F."/>
            <person name="Dhingra A."/>
            <person name="Duval H."/>
            <person name="Fernandez I Marti A."/>
            <person name="Frias L."/>
            <person name="Galan B."/>
            <person name="Garcia J.L."/>
            <person name="Howad W."/>
            <person name="Gomez-Garrido J."/>
            <person name="Gut M."/>
            <person name="Julca I."/>
            <person name="Morata J."/>
            <person name="Puigdomenech P."/>
            <person name="Ribeca P."/>
            <person name="Rubio Cabetas M.J."/>
            <person name="Vlasova A."/>
            <person name="Wirthensohn M."/>
            <person name="Garcia-Mas J."/>
            <person name="Gabaldon T."/>
            <person name="Casacuberta J.M."/>
            <person name="Arus P."/>
        </authorList>
    </citation>
    <scope>NUCLEOTIDE SEQUENCE [LARGE SCALE GENOMIC DNA]</scope>
    <source>
        <strain evidence="4">cv. Texas</strain>
    </source>
</reference>
<sequence length="291" mass="32487">MSRRTAQVLDSLNSMSTTQIFRESIRVILLHPTHFHSISIFLFSPLPASLFISHFLLHHFPQIPSSTIKITDHILAHPLPKLLSKTIVHIVLCFPSSITFSLLGRAATIQAVSDSYNGINLDRRRLLVRSGLNWIKLLNTGLCELIIVLGLLGVLVASLAVVPKILFAWGVCSEVLGFWGVLGFLGVPFCVAFAHVMVVGNLARVLSVLEGECYGFETLIKAKRLMERKRKTALVMALLSNVGFRLIECLFDFRMSKGINLWEGPLLVSMYSLLLVFDTVMNVVFYYACKL</sequence>
<keyword evidence="5" id="KW-1185">Reference proteome</keyword>
<dbReference type="Proteomes" id="UP000327085">
    <property type="component" value="Chromosome 7"/>
</dbReference>
<keyword evidence="1 3" id="KW-0812">Transmembrane</keyword>
<dbReference type="PANTHER" id="PTHR33133">
    <property type="entry name" value="OS08G0107100 PROTEIN-RELATED"/>
    <property type="match status" value="1"/>
</dbReference>